<dbReference type="Proteomes" id="UP000325313">
    <property type="component" value="Unassembled WGS sequence"/>
</dbReference>
<comment type="caution">
    <text evidence="1">The sequence shown here is derived from an EMBL/GenBank/DDBJ whole genome shotgun (WGS) entry which is preliminary data.</text>
</comment>
<name>A0A5B0SR58_PUCGR</name>
<evidence type="ECO:0000313" key="2">
    <source>
        <dbReference type="Proteomes" id="UP000325313"/>
    </source>
</evidence>
<reference evidence="1 2" key="1">
    <citation type="submission" date="2019-05" db="EMBL/GenBank/DDBJ databases">
        <title>Emergence of the Ug99 lineage of the wheat stem rust pathogen through somatic hybridization.</title>
        <authorList>
            <person name="Li F."/>
            <person name="Upadhyaya N.M."/>
            <person name="Sperschneider J."/>
            <person name="Matny O."/>
            <person name="Nguyen-Phuc H."/>
            <person name="Mago R."/>
            <person name="Raley C."/>
            <person name="Miller M.E."/>
            <person name="Silverstein K.A.T."/>
            <person name="Henningsen E."/>
            <person name="Hirsch C.D."/>
            <person name="Visser B."/>
            <person name="Pretorius Z.A."/>
            <person name="Steffenson B.J."/>
            <person name="Schwessinger B."/>
            <person name="Dodds P.N."/>
            <person name="Figueroa M."/>
        </authorList>
    </citation>
    <scope>NUCLEOTIDE SEQUENCE [LARGE SCALE GENOMIC DNA]</scope>
    <source>
        <strain evidence="1 2">Ug99</strain>
    </source>
</reference>
<accession>A0A5B0SR58</accession>
<sequence length="163" mass="17916">MSTLARRRLTITNLRITTSTNSTTSSMRPSAFNSPLNPIPSGWRPLKMAFSFLVLMVLACCPCLSPTKVCVFAGLCPYSSIQTSLYDRRCLISNMHFRPLSPPIAQYLTMVPDPVTYRPVTPTQYTKHIPTLAVAPTGRIISSRSLAAGACPQQAETNSRHLT</sequence>
<organism evidence="1 2">
    <name type="scientific">Puccinia graminis f. sp. tritici</name>
    <dbReference type="NCBI Taxonomy" id="56615"/>
    <lineage>
        <taxon>Eukaryota</taxon>
        <taxon>Fungi</taxon>
        <taxon>Dikarya</taxon>
        <taxon>Basidiomycota</taxon>
        <taxon>Pucciniomycotina</taxon>
        <taxon>Pucciniomycetes</taxon>
        <taxon>Pucciniales</taxon>
        <taxon>Pucciniaceae</taxon>
        <taxon>Puccinia</taxon>
    </lineage>
</organism>
<gene>
    <name evidence="1" type="ORF">PGTUg99_037160</name>
</gene>
<proteinExistence type="predicted"/>
<evidence type="ECO:0000313" key="1">
    <source>
        <dbReference type="EMBL" id="KAA1139184.1"/>
    </source>
</evidence>
<dbReference type="AlphaFoldDB" id="A0A5B0SR58"/>
<protein>
    <submittedName>
        <fullName evidence="1">Uncharacterized protein</fullName>
    </submittedName>
</protein>
<dbReference type="EMBL" id="VDEP01000001">
    <property type="protein sequence ID" value="KAA1139184.1"/>
    <property type="molecule type" value="Genomic_DNA"/>
</dbReference>